<evidence type="ECO:0000256" key="7">
    <source>
        <dbReference type="ARBA" id="ARBA00023163"/>
    </source>
</evidence>
<evidence type="ECO:0000256" key="4">
    <source>
        <dbReference type="ARBA" id="ARBA00022843"/>
    </source>
</evidence>
<dbReference type="AlphaFoldDB" id="A0A3B3VPN4"/>
<dbReference type="GO" id="GO:0000981">
    <property type="term" value="F:DNA-binding transcription factor activity, RNA polymerase II-specific"/>
    <property type="evidence" value="ECO:0007669"/>
    <property type="project" value="TreeGrafter"/>
</dbReference>
<dbReference type="Ensembl" id="ENSPLAT00000029395.1">
    <property type="protein sequence ID" value="ENSPLAP00000026988.1"/>
    <property type="gene ID" value="ENSPLAG00000015211.1"/>
</dbReference>
<evidence type="ECO:0000256" key="5">
    <source>
        <dbReference type="ARBA" id="ARBA00023015"/>
    </source>
</evidence>
<protein>
    <submittedName>
        <fullName evidence="11">Interferon regulatory factor 6</fullName>
    </submittedName>
</protein>
<dbReference type="InterPro" id="IPR017855">
    <property type="entry name" value="SMAD-like_dom_sf"/>
</dbReference>
<feature type="domain" description="IRF tryptophan pentad repeat" evidence="10">
    <location>
        <begin position="28"/>
        <end position="134"/>
    </location>
</feature>
<dbReference type="SMART" id="SM00348">
    <property type="entry name" value="IRF"/>
    <property type="match status" value="1"/>
</dbReference>
<dbReference type="GeneTree" id="ENSGT00940000157451"/>
<keyword evidence="7" id="KW-0804">Transcription</keyword>
<dbReference type="GO" id="GO:0045944">
    <property type="term" value="P:positive regulation of transcription by RNA polymerase II"/>
    <property type="evidence" value="ECO:0007669"/>
    <property type="project" value="UniProtKB-ARBA"/>
</dbReference>
<dbReference type="Pfam" id="PF10401">
    <property type="entry name" value="IRF-3"/>
    <property type="match status" value="1"/>
</dbReference>
<dbReference type="SMART" id="SM01243">
    <property type="entry name" value="IRF-3"/>
    <property type="match status" value="1"/>
</dbReference>
<organism evidence="11 12">
    <name type="scientific">Poecilia latipinna</name>
    <name type="common">sailfin molly</name>
    <dbReference type="NCBI Taxonomy" id="48699"/>
    <lineage>
        <taxon>Eukaryota</taxon>
        <taxon>Metazoa</taxon>
        <taxon>Chordata</taxon>
        <taxon>Craniata</taxon>
        <taxon>Vertebrata</taxon>
        <taxon>Euteleostomi</taxon>
        <taxon>Actinopterygii</taxon>
        <taxon>Neopterygii</taxon>
        <taxon>Teleostei</taxon>
        <taxon>Neoteleostei</taxon>
        <taxon>Acanthomorphata</taxon>
        <taxon>Ovalentaria</taxon>
        <taxon>Atherinomorphae</taxon>
        <taxon>Cyprinodontiformes</taxon>
        <taxon>Poeciliidae</taxon>
        <taxon>Poeciliinae</taxon>
        <taxon>Poecilia</taxon>
    </lineage>
</organism>
<accession>A0A3B3VPN4</accession>
<dbReference type="Gene3D" id="2.60.200.10">
    <property type="match status" value="1"/>
</dbReference>
<dbReference type="GO" id="GO:0000978">
    <property type="term" value="F:RNA polymerase II cis-regulatory region sequence-specific DNA binding"/>
    <property type="evidence" value="ECO:0007669"/>
    <property type="project" value="TreeGrafter"/>
</dbReference>
<dbReference type="FunFam" id="1.10.10.10:FF:000093">
    <property type="entry name" value="Putative interferon regulatory factor 6"/>
    <property type="match status" value="1"/>
</dbReference>
<evidence type="ECO:0000256" key="6">
    <source>
        <dbReference type="ARBA" id="ARBA00023125"/>
    </source>
</evidence>
<dbReference type="InterPro" id="IPR019471">
    <property type="entry name" value="Interferon_reg_factor-3"/>
</dbReference>
<sequence length="509" mass="57367">MAFFPAAQQGRLTPASAQSARMAVTSRRIRLKPWLVAQVDSARYPGLVWVDREAMRFRIPWKHATRHTLQHEDTIFKAWAVETGKFQEGVDEPDPAKWKAQLRCALNKSREFKLVYDGTKEVPMNPFRVYEVCDIPQPYSDQTPSDAGSHTPYDEDFGEDRTPDSLPPYPSNGTSPSPLLMWSPMGSDSSMQPPSCPPSNEVWPKEEPGKIWPKEEPADVEMPPTNMDELPPAPLPDPILQPAPLSEVFFASPETWISSLPMTDLEVQFLYRGKEVSPTVTVSNPLGCRLFYGDLGPMVNQEELFGPVNLAQLRFPTTEHITNDKQRIFTNRLLDVMDRGLILEIRGHDIYAIRLCQCRVYWSGPCAPNPAAPNLIERQKKVKLFCLESFLSSVIAQQRGQATSRPQFEISLCFGEEYPDGRPKERKLIMVQVIPVVARMISEMFSGDNNLSFDSSSVRLQISIPDIKDNIVSHLKELYTLLQNHQGQEGGWALPPNPGLNIAQALQTQ</sequence>
<keyword evidence="6" id="KW-0238">DNA-binding</keyword>
<dbReference type="InterPro" id="IPR036390">
    <property type="entry name" value="WH_DNA-bd_sf"/>
</dbReference>
<dbReference type="Pfam" id="PF00605">
    <property type="entry name" value="IRF"/>
    <property type="match status" value="1"/>
</dbReference>
<dbReference type="GO" id="GO:0002376">
    <property type="term" value="P:immune system process"/>
    <property type="evidence" value="ECO:0007669"/>
    <property type="project" value="TreeGrafter"/>
</dbReference>
<reference evidence="11" key="2">
    <citation type="submission" date="2025-09" db="UniProtKB">
        <authorList>
            <consortium name="Ensembl"/>
        </authorList>
    </citation>
    <scope>IDENTIFICATION</scope>
</reference>
<evidence type="ECO:0000259" key="10">
    <source>
        <dbReference type="PROSITE" id="PS51507"/>
    </source>
</evidence>
<dbReference type="InterPro" id="IPR008984">
    <property type="entry name" value="SMAD_FHA_dom_sf"/>
</dbReference>
<dbReference type="PROSITE" id="PS51507">
    <property type="entry name" value="IRF_2"/>
    <property type="match status" value="1"/>
</dbReference>
<dbReference type="Proteomes" id="UP000261500">
    <property type="component" value="Unplaced"/>
</dbReference>
<dbReference type="CDD" id="cd00103">
    <property type="entry name" value="IRF"/>
    <property type="match status" value="1"/>
</dbReference>
<dbReference type="InterPro" id="IPR036388">
    <property type="entry name" value="WH-like_DNA-bd_sf"/>
</dbReference>
<keyword evidence="12" id="KW-1185">Reference proteome</keyword>
<dbReference type="PANTHER" id="PTHR11949">
    <property type="entry name" value="INTERFERON REGULATORY FACTOR"/>
    <property type="match status" value="1"/>
</dbReference>
<keyword evidence="5" id="KW-0805">Transcription regulation</keyword>
<dbReference type="GO" id="GO:0005634">
    <property type="term" value="C:nucleus"/>
    <property type="evidence" value="ECO:0007669"/>
    <property type="project" value="UniProtKB-SubCell"/>
</dbReference>
<evidence type="ECO:0000313" key="11">
    <source>
        <dbReference type="Ensembl" id="ENSPLAP00000026988.1"/>
    </source>
</evidence>
<evidence type="ECO:0000256" key="1">
    <source>
        <dbReference type="ARBA" id="ARBA00004123"/>
    </source>
</evidence>
<dbReference type="GO" id="GO:0005737">
    <property type="term" value="C:cytoplasm"/>
    <property type="evidence" value="ECO:0007669"/>
    <property type="project" value="UniProtKB-SubCell"/>
</dbReference>
<dbReference type="InterPro" id="IPR001346">
    <property type="entry name" value="Interferon_reg_fact_DNA-bd_dom"/>
</dbReference>
<feature type="compositionally biased region" description="Polar residues" evidence="9">
    <location>
        <begin position="139"/>
        <end position="148"/>
    </location>
</feature>
<evidence type="ECO:0000313" key="12">
    <source>
        <dbReference type="Proteomes" id="UP000261500"/>
    </source>
</evidence>
<dbReference type="PANTHER" id="PTHR11949:SF9">
    <property type="entry name" value="INTERFERON REGULATORY FACTOR 6"/>
    <property type="match status" value="1"/>
</dbReference>
<evidence type="ECO:0000256" key="8">
    <source>
        <dbReference type="ARBA" id="ARBA00023242"/>
    </source>
</evidence>
<reference evidence="11" key="1">
    <citation type="submission" date="2025-08" db="UniProtKB">
        <authorList>
            <consortium name="Ensembl"/>
        </authorList>
    </citation>
    <scope>IDENTIFICATION</scope>
</reference>
<evidence type="ECO:0000256" key="9">
    <source>
        <dbReference type="SAM" id="MobiDB-lite"/>
    </source>
</evidence>
<dbReference type="FunFam" id="2.60.200.10:FF:000003">
    <property type="entry name" value="Interferon regulatory factor 5"/>
    <property type="match status" value="1"/>
</dbReference>
<name>A0A3B3VPN4_9TELE</name>
<keyword evidence="3" id="KW-0963">Cytoplasm</keyword>
<evidence type="ECO:0000256" key="2">
    <source>
        <dbReference type="ARBA" id="ARBA00004496"/>
    </source>
</evidence>
<comment type="subcellular location">
    <subcellularLocation>
        <location evidence="2">Cytoplasm</location>
    </subcellularLocation>
    <subcellularLocation>
        <location evidence="1">Nucleus</location>
    </subcellularLocation>
</comment>
<dbReference type="SUPFAM" id="SSF49879">
    <property type="entry name" value="SMAD/FHA domain"/>
    <property type="match status" value="1"/>
</dbReference>
<proteinExistence type="predicted"/>
<evidence type="ECO:0000256" key="3">
    <source>
        <dbReference type="ARBA" id="ARBA00022490"/>
    </source>
</evidence>
<keyword evidence="4" id="KW-0832">Ubl conjugation</keyword>
<dbReference type="SUPFAM" id="SSF46785">
    <property type="entry name" value="Winged helix' DNA-binding domain"/>
    <property type="match status" value="1"/>
</dbReference>
<dbReference type="Gene3D" id="1.10.10.10">
    <property type="entry name" value="Winged helix-like DNA-binding domain superfamily/Winged helix DNA-binding domain"/>
    <property type="match status" value="1"/>
</dbReference>
<feature type="region of interest" description="Disordered" evidence="9">
    <location>
        <begin position="136"/>
        <end position="207"/>
    </location>
</feature>
<dbReference type="PRINTS" id="PR00267">
    <property type="entry name" value="INTFRNREGFCT"/>
</dbReference>
<keyword evidence="8" id="KW-0539">Nucleus</keyword>